<organism evidence="7 8">
    <name type="scientific">Rubroshorea leprosula</name>
    <dbReference type="NCBI Taxonomy" id="152421"/>
    <lineage>
        <taxon>Eukaryota</taxon>
        <taxon>Viridiplantae</taxon>
        <taxon>Streptophyta</taxon>
        <taxon>Embryophyta</taxon>
        <taxon>Tracheophyta</taxon>
        <taxon>Spermatophyta</taxon>
        <taxon>Magnoliopsida</taxon>
        <taxon>eudicotyledons</taxon>
        <taxon>Gunneridae</taxon>
        <taxon>Pentapetalae</taxon>
        <taxon>rosids</taxon>
        <taxon>malvids</taxon>
        <taxon>Malvales</taxon>
        <taxon>Dipterocarpaceae</taxon>
        <taxon>Rubroshorea</taxon>
    </lineage>
</organism>
<feature type="compositionally biased region" description="Low complexity" evidence="5">
    <location>
        <begin position="192"/>
        <end position="205"/>
    </location>
</feature>
<dbReference type="AlphaFoldDB" id="A0AAV5JHV9"/>
<dbReference type="EMBL" id="BPVZ01000040">
    <property type="protein sequence ID" value="GKV14198.1"/>
    <property type="molecule type" value="Genomic_DNA"/>
</dbReference>
<dbReference type="PANTHER" id="PTHR31719:SF43">
    <property type="entry name" value="NAC TRANSCRIPTION FACTOR 56"/>
    <property type="match status" value="1"/>
</dbReference>
<dbReference type="InterPro" id="IPR003441">
    <property type="entry name" value="NAC-dom"/>
</dbReference>
<feature type="region of interest" description="Disordered" evidence="5">
    <location>
        <begin position="192"/>
        <end position="293"/>
    </location>
</feature>
<keyword evidence="8" id="KW-1185">Reference proteome</keyword>
<keyword evidence="2" id="KW-0238">DNA-binding</keyword>
<evidence type="ECO:0000256" key="5">
    <source>
        <dbReference type="SAM" id="MobiDB-lite"/>
    </source>
</evidence>
<dbReference type="Proteomes" id="UP001054252">
    <property type="component" value="Unassembled WGS sequence"/>
</dbReference>
<reference evidence="7 8" key="1">
    <citation type="journal article" date="2021" name="Commun. Biol.">
        <title>The genome of Shorea leprosula (Dipterocarpaceae) highlights the ecological relevance of drought in aseasonal tropical rainforests.</title>
        <authorList>
            <person name="Ng K.K.S."/>
            <person name="Kobayashi M.J."/>
            <person name="Fawcett J.A."/>
            <person name="Hatakeyama M."/>
            <person name="Paape T."/>
            <person name="Ng C.H."/>
            <person name="Ang C.C."/>
            <person name="Tnah L.H."/>
            <person name="Lee C.T."/>
            <person name="Nishiyama T."/>
            <person name="Sese J."/>
            <person name="O'Brien M.J."/>
            <person name="Copetti D."/>
            <person name="Mohd Noor M.I."/>
            <person name="Ong R.C."/>
            <person name="Putra M."/>
            <person name="Sireger I.Z."/>
            <person name="Indrioko S."/>
            <person name="Kosugi Y."/>
            <person name="Izuno A."/>
            <person name="Isagi Y."/>
            <person name="Lee S.L."/>
            <person name="Shimizu K.K."/>
        </authorList>
    </citation>
    <scope>NUCLEOTIDE SEQUENCE [LARGE SCALE GENOMIC DNA]</scope>
    <source>
        <strain evidence="7">214</strain>
    </source>
</reference>
<protein>
    <recommendedName>
        <fullName evidence="6">NAC domain-containing protein</fullName>
    </recommendedName>
</protein>
<keyword evidence="1" id="KW-0805">Transcription regulation</keyword>
<feature type="domain" description="NAC" evidence="6">
    <location>
        <begin position="22"/>
        <end position="184"/>
    </location>
</feature>
<feature type="compositionally biased region" description="Low complexity" evidence="5">
    <location>
        <begin position="273"/>
        <end position="293"/>
    </location>
</feature>
<dbReference type="GO" id="GO:0003677">
    <property type="term" value="F:DNA binding"/>
    <property type="evidence" value="ECO:0007669"/>
    <property type="project" value="UniProtKB-KW"/>
</dbReference>
<evidence type="ECO:0000256" key="4">
    <source>
        <dbReference type="ARBA" id="ARBA00023242"/>
    </source>
</evidence>
<evidence type="ECO:0000256" key="1">
    <source>
        <dbReference type="ARBA" id="ARBA00023015"/>
    </source>
</evidence>
<name>A0AAV5JHV9_9ROSI</name>
<proteinExistence type="predicted"/>
<accession>A0AAV5JHV9</accession>
<keyword evidence="3" id="KW-0804">Transcription</keyword>
<evidence type="ECO:0000259" key="6">
    <source>
        <dbReference type="PROSITE" id="PS51005"/>
    </source>
</evidence>
<dbReference type="PANTHER" id="PTHR31719">
    <property type="entry name" value="NAC TRANSCRIPTION FACTOR 56"/>
    <property type="match status" value="1"/>
</dbReference>
<dbReference type="Pfam" id="PF02365">
    <property type="entry name" value="NAM"/>
    <property type="match status" value="1"/>
</dbReference>
<sequence>MMEQSLPSTSGFGLPNPSSSCYDVGFRFVPTDIELLHCLQTKILTPSYDNRLIMTTDIYKHEPWFLPWDPVDNVLFHGDERYFFVQRKPFSGKDTGTRPKRTIDSEQGWWNSNTDDKPIYDEGGKVLGYVKSLTFFLKDETKKRKAGNWKNRKEGGIKTDWIMHEYMLELNKVRQWVLCRIHYNGKIPLSFSSSPQTSSQCSGGPDLLQTPPETSECSGGPDPLQLPPTPQALHCSGGPDPMQLPPQALHCSGGPDPLQPTASKRVKSSGPRVQQPQESQLLEVEQESQQQQEENYELVLAGVVCNSEEDIGSWIDSLICDPIED</sequence>
<evidence type="ECO:0000256" key="3">
    <source>
        <dbReference type="ARBA" id="ARBA00023163"/>
    </source>
</evidence>
<dbReference type="InterPro" id="IPR036093">
    <property type="entry name" value="NAC_dom_sf"/>
</dbReference>
<gene>
    <name evidence="7" type="ORF">SLEP1_g25101</name>
</gene>
<dbReference type="Gene3D" id="2.170.150.80">
    <property type="entry name" value="NAC domain"/>
    <property type="match status" value="1"/>
</dbReference>
<evidence type="ECO:0000313" key="7">
    <source>
        <dbReference type="EMBL" id="GKV14198.1"/>
    </source>
</evidence>
<evidence type="ECO:0000256" key="2">
    <source>
        <dbReference type="ARBA" id="ARBA00023125"/>
    </source>
</evidence>
<evidence type="ECO:0000313" key="8">
    <source>
        <dbReference type="Proteomes" id="UP001054252"/>
    </source>
</evidence>
<dbReference type="PROSITE" id="PS51005">
    <property type="entry name" value="NAC"/>
    <property type="match status" value="1"/>
</dbReference>
<keyword evidence="4" id="KW-0539">Nucleus</keyword>
<dbReference type="SUPFAM" id="SSF101941">
    <property type="entry name" value="NAC domain"/>
    <property type="match status" value="1"/>
</dbReference>
<comment type="caution">
    <text evidence="7">The sequence shown here is derived from an EMBL/GenBank/DDBJ whole genome shotgun (WGS) entry which is preliminary data.</text>
</comment>
<dbReference type="GO" id="GO:0006355">
    <property type="term" value="P:regulation of DNA-templated transcription"/>
    <property type="evidence" value="ECO:0007669"/>
    <property type="project" value="InterPro"/>
</dbReference>